<protein>
    <submittedName>
        <fullName evidence="2 3">Uncharacterized protein</fullName>
    </submittedName>
</protein>
<reference evidence="2" key="2">
    <citation type="submission" date="2017-06" db="EMBL/GenBank/DDBJ databases">
        <title>WGS assembly of Brachypodium distachyon.</title>
        <authorList>
            <consortium name="The International Brachypodium Initiative"/>
            <person name="Lucas S."/>
            <person name="Harmon-Smith M."/>
            <person name="Lail K."/>
            <person name="Tice H."/>
            <person name="Grimwood J."/>
            <person name="Bruce D."/>
            <person name="Barry K."/>
            <person name="Shu S."/>
            <person name="Lindquist E."/>
            <person name="Wang M."/>
            <person name="Pitluck S."/>
            <person name="Vogel J.P."/>
            <person name="Garvin D.F."/>
            <person name="Mockler T.C."/>
            <person name="Schmutz J."/>
            <person name="Rokhsar D."/>
            <person name="Bevan M.W."/>
        </authorList>
    </citation>
    <scope>NUCLEOTIDE SEQUENCE</scope>
    <source>
        <strain evidence="2">Bd21</strain>
    </source>
</reference>
<dbReference type="EnsemblPlants" id="PNT70226">
    <property type="protein sequence ID" value="PNT70226"/>
    <property type="gene ID" value="BRADI_2g08045v3"/>
</dbReference>
<dbReference type="AlphaFoldDB" id="A0A2K2D7G9"/>
<proteinExistence type="predicted"/>
<reference evidence="3" key="3">
    <citation type="submission" date="2018-08" db="UniProtKB">
        <authorList>
            <consortium name="EnsemblPlants"/>
        </authorList>
    </citation>
    <scope>IDENTIFICATION</scope>
    <source>
        <strain evidence="3">cv. Bd21</strain>
    </source>
</reference>
<accession>A0A2K2D7G9</accession>
<feature type="compositionally biased region" description="Gly residues" evidence="1">
    <location>
        <begin position="148"/>
        <end position="164"/>
    </location>
</feature>
<evidence type="ECO:0000256" key="1">
    <source>
        <dbReference type="SAM" id="MobiDB-lite"/>
    </source>
</evidence>
<dbReference type="InParanoid" id="A0A2K2D7G9"/>
<evidence type="ECO:0000313" key="3">
    <source>
        <dbReference type="EnsemblPlants" id="PNT70226"/>
    </source>
</evidence>
<evidence type="ECO:0000313" key="4">
    <source>
        <dbReference type="Proteomes" id="UP000008810"/>
    </source>
</evidence>
<dbReference type="Proteomes" id="UP000008810">
    <property type="component" value="Chromosome 2"/>
</dbReference>
<feature type="compositionally biased region" description="Low complexity" evidence="1">
    <location>
        <begin position="133"/>
        <end position="147"/>
    </location>
</feature>
<gene>
    <name evidence="2" type="ORF">BRADI_2g08045v3</name>
</gene>
<organism evidence="2">
    <name type="scientific">Brachypodium distachyon</name>
    <name type="common">Purple false brome</name>
    <name type="synonym">Trachynia distachya</name>
    <dbReference type="NCBI Taxonomy" id="15368"/>
    <lineage>
        <taxon>Eukaryota</taxon>
        <taxon>Viridiplantae</taxon>
        <taxon>Streptophyta</taxon>
        <taxon>Embryophyta</taxon>
        <taxon>Tracheophyta</taxon>
        <taxon>Spermatophyta</taxon>
        <taxon>Magnoliopsida</taxon>
        <taxon>Liliopsida</taxon>
        <taxon>Poales</taxon>
        <taxon>Poaceae</taxon>
        <taxon>BOP clade</taxon>
        <taxon>Pooideae</taxon>
        <taxon>Stipodae</taxon>
        <taxon>Brachypodieae</taxon>
        <taxon>Brachypodium</taxon>
    </lineage>
</organism>
<dbReference type="Gramene" id="PNT70226">
    <property type="protein sequence ID" value="PNT70226"/>
    <property type="gene ID" value="BRADI_2g08045v3"/>
</dbReference>
<sequence>MEEVAEELGEGFAAYCRRGKGRNRQAASVTPGGCSPSSTPGVGGPPRRLLALASTMAVTQQWTAVPAADVRVPKSAAPRRPNIFCAPHPTILGAPLVFVGIDLNRADLAGFPSPTSPSSTSTPIASTRLGRGAPAAAGVGVGPAAVGEAGGRAEGGRAGGGEGGWGRRRPGGGEEGGVRG</sequence>
<keyword evidence="4" id="KW-1185">Reference proteome</keyword>
<feature type="region of interest" description="Disordered" evidence="1">
    <location>
        <begin position="24"/>
        <end position="43"/>
    </location>
</feature>
<name>A0A2K2D7G9_BRADI</name>
<feature type="compositionally biased region" description="Low complexity" evidence="1">
    <location>
        <begin position="28"/>
        <end position="40"/>
    </location>
</feature>
<evidence type="ECO:0000313" key="2">
    <source>
        <dbReference type="EMBL" id="PNT70226.1"/>
    </source>
</evidence>
<dbReference type="EMBL" id="CM000881">
    <property type="protein sequence ID" value="PNT70226.1"/>
    <property type="molecule type" value="Genomic_DNA"/>
</dbReference>
<reference evidence="2 3" key="1">
    <citation type="journal article" date="2010" name="Nature">
        <title>Genome sequencing and analysis of the model grass Brachypodium distachyon.</title>
        <authorList>
            <consortium name="International Brachypodium Initiative"/>
        </authorList>
    </citation>
    <scope>NUCLEOTIDE SEQUENCE [LARGE SCALE GENOMIC DNA]</scope>
    <source>
        <strain evidence="2 3">Bd21</strain>
    </source>
</reference>
<feature type="region of interest" description="Disordered" evidence="1">
    <location>
        <begin position="133"/>
        <end position="180"/>
    </location>
</feature>